<gene>
    <name evidence="1" type="ORF">BH006_14010</name>
</gene>
<protein>
    <recommendedName>
        <fullName evidence="2">Prophage protein</fullName>
    </recommendedName>
</protein>
<evidence type="ECO:0000313" key="1">
    <source>
        <dbReference type="EMBL" id="OEH99091.1"/>
    </source>
</evidence>
<proteinExistence type="predicted"/>
<dbReference type="AlphaFoldDB" id="A0A3F3IHR2"/>
<name>A0A3F3IHR2_SALER</name>
<organism evidence="1">
    <name type="scientific">Salmonella enterica</name>
    <name type="common">Salmonella choleraesuis</name>
    <dbReference type="NCBI Taxonomy" id="28901"/>
    <lineage>
        <taxon>Bacteria</taxon>
        <taxon>Pseudomonadati</taxon>
        <taxon>Pseudomonadota</taxon>
        <taxon>Gammaproteobacteria</taxon>
        <taxon>Enterobacterales</taxon>
        <taxon>Enterobacteriaceae</taxon>
        <taxon>Salmonella</taxon>
    </lineage>
</organism>
<comment type="caution">
    <text evidence="1">The sequence shown here is derived from an EMBL/GenBank/DDBJ whole genome shotgun (WGS) entry which is preliminary data.</text>
</comment>
<dbReference type="RefSeq" id="WP_069721025.1">
    <property type="nucleotide sequence ID" value="NZ_MJEL01000004.1"/>
</dbReference>
<dbReference type="EMBL" id="MJEL01000004">
    <property type="protein sequence ID" value="OEH99091.1"/>
    <property type="molecule type" value="Genomic_DNA"/>
</dbReference>
<accession>A0A3F3IHR2</accession>
<evidence type="ECO:0008006" key="2">
    <source>
        <dbReference type="Google" id="ProtNLM"/>
    </source>
</evidence>
<dbReference type="Proteomes" id="UP000852880">
    <property type="component" value="Unassembled WGS sequence"/>
</dbReference>
<sequence>MMKSKCRVDGNKILSCRVLQKALEYRNPTPLSKGVFIPERVNMKTGEPGTDIAQIHSGEFVGRGVAMAFCPFCGVSLKTWGD</sequence>
<reference evidence="1" key="1">
    <citation type="submission" date="2016-09" db="EMBL/GenBank/DDBJ databases">
        <title>Whole Genome Sequencing of Salmonella enterica subsp. enterica serovar Nottingham.</title>
        <authorList>
            <person name="Zheng J."/>
            <person name="Wang H."/>
        </authorList>
    </citation>
    <scope>NUCLEOTIDE SEQUENCE [LARGE SCALE GENOMIC DNA]</scope>
    <source>
        <strain evidence="1">CFSAN055411</strain>
    </source>
</reference>